<dbReference type="VEuPathDB" id="FungiDB:NECHADRAFT_84255"/>
<dbReference type="OMA" id="NTEAAWI"/>
<gene>
    <name evidence="3" type="ORF">NECHADRAFT_84255</name>
</gene>
<dbReference type="GeneID" id="9667703"/>
<proteinExistence type="predicted"/>
<feature type="compositionally biased region" description="Low complexity" evidence="1">
    <location>
        <begin position="262"/>
        <end position="277"/>
    </location>
</feature>
<feature type="transmembrane region" description="Helical" evidence="2">
    <location>
        <begin position="374"/>
        <end position="391"/>
    </location>
</feature>
<reference evidence="3 4" key="1">
    <citation type="journal article" date="2009" name="PLoS Genet.">
        <title>The genome of Nectria haematococca: contribution of supernumerary chromosomes to gene expansion.</title>
        <authorList>
            <person name="Coleman J.J."/>
            <person name="Rounsley S.D."/>
            <person name="Rodriguez-Carres M."/>
            <person name="Kuo A."/>
            <person name="Wasmann C.C."/>
            <person name="Grimwood J."/>
            <person name="Schmutz J."/>
            <person name="Taga M."/>
            <person name="White G.J."/>
            <person name="Zhou S."/>
            <person name="Schwartz D.C."/>
            <person name="Freitag M."/>
            <person name="Ma L.J."/>
            <person name="Danchin E.G."/>
            <person name="Henrissat B."/>
            <person name="Coutinho P.M."/>
            <person name="Nelson D.R."/>
            <person name="Straney D."/>
            <person name="Napoli C.A."/>
            <person name="Barker B.M."/>
            <person name="Gribskov M."/>
            <person name="Rep M."/>
            <person name="Kroken S."/>
            <person name="Molnar I."/>
            <person name="Rensing C."/>
            <person name="Kennell J.C."/>
            <person name="Zamora J."/>
            <person name="Farman M.L."/>
            <person name="Selker E.U."/>
            <person name="Salamov A."/>
            <person name="Shapiro H."/>
            <person name="Pangilinan J."/>
            <person name="Lindquist E."/>
            <person name="Lamers C."/>
            <person name="Grigoriev I.V."/>
            <person name="Geiser D.M."/>
            <person name="Covert S.F."/>
            <person name="Temporini E."/>
            <person name="Vanetten H.D."/>
        </authorList>
    </citation>
    <scope>NUCLEOTIDE SEQUENCE [LARGE SCALE GENOMIC DNA]</scope>
    <source>
        <strain evidence="4">ATCC MYA-4622 / CBS 123669 / FGSC 9596 / NRRL 45880 / 77-13-4</strain>
    </source>
</reference>
<dbReference type="Proteomes" id="UP000005206">
    <property type="component" value="Chromosome 8"/>
</dbReference>
<dbReference type="AlphaFoldDB" id="C7Z052"/>
<keyword evidence="2" id="KW-1133">Transmembrane helix</keyword>
<feature type="transmembrane region" description="Helical" evidence="2">
    <location>
        <begin position="283"/>
        <end position="308"/>
    </location>
</feature>
<organism evidence="3 4">
    <name type="scientific">Fusarium vanettenii (strain ATCC MYA-4622 / CBS 123669 / FGSC 9596 / NRRL 45880 / 77-13-4)</name>
    <name type="common">Fusarium solani subsp. pisi</name>
    <dbReference type="NCBI Taxonomy" id="660122"/>
    <lineage>
        <taxon>Eukaryota</taxon>
        <taxon>Fungi</taxon>
        <taxon>Dikarya</taxon>
        <taxon>Ascomycota</taxon>
        <taxon>Pezizomycotina</taxon>
        <taxon>Sordariomycetes</taxon>
        <taxon>Hypocreomycetidae</taxon>
        <taxon>Hypocreales</taxon>
        <taxon>Nectriaceae</taxon>
        <taxon>Fusarium</taxon>
        <taxon>Fusarium solani species complex</taxon>
        <taxon>Fusarium vanettenii</taxon>
    </lineage>
</organism>
<keyword evidence="4" id="KW-1185">Reference proteome</keyword>
<name>C7Z052_FUSV7</name>
<protein>
    <submittedName>
        <fullName evidence="3">Uncharacterized protein</fullName>
    </submittedName>
</protein>
<sequence length="406" mass="45513">MTSMASDEVTIELWGEFPSCSFKIDRKRASEVSGYLERLFSSSERQGYATYDLEPGLFRMFLVWLRVRNLPPNPHSDVYQKEPWLSRAAEAWVLASVLESPEFGDFCLRVFIRNCALAPIGPWRYIQDTTLPNSPIRRFSNHWIALNVSIISGAPSEFDGLEAAGLAAQANGHIEDPRQYNCAHWYSPCGDRVDSTCEHNPKVMEEKKRPRPSTPIVPAASVPTAERGISLEVPPSRRGSQLARPLSSRVSSSRQNRHSRISYESRPVSPSSSDSTISPRRRFWLRFASILTHGTFLTIILALCAVILPNESDGVRSGTRFYSIFCVSCGILCSLLPKLGIPTYMLLALGDGIALAINTKSCCEMAESPICQKLKALTVFVWLGIPISWWFRTAWGTNALISWRRH</sequence>
<evidence type="ECO:0000256" key="2">
    <source>
        <dbReference type="SAM" id="Phobius"/>
    </source>
</evidence>
<feature type="region of interest" description="Disordered" evidence="1">
    <location>
        <begin position="201"/>
        <end position="277"/>
    </location>
</feature>
<keyword evidence="2" id="KW-0472">Membrane</keyword>
<dbReference type="RefSeq" id="XP_003048436.1">
    <property type="nucleotide sequence ID" value="XM_003048390.1"/>
</dbReference>
<dbReference type="KEGG" id="nhe:NECHADRAFT_84255"/>
<feature type="transmembrane region" description="Helical" evidence="2">
    <location>
        <begin position="320"/>
        <end position="337"/>
    </location>
</feature>
<evidence type="ECO:0000313" key="4">
    <source>
        <dbReference type="Proteomes" id="UP000005206"/>
    </source>
</evidence>
<evidence type="ECO:0000256" key="1">
    <source>
        <dbReference type="SAM" id="MobiDB-lite"/>
    </source>
</evidence>
<dbReference type="InParanoid" id="C7Z052"/>
<keyword evidence="2" id="KW-0812">Transmembrane</keyword>
<accession>C7Z052</accession>
<dbReference type="eggNOG" id="ENOG502TD75">
    <property type="taxonomic scope" value="Eukaryota"/>
</dbReference>
<dbReference type="OrthoDB" id="194443at2759"/>
<dbReference type="HOGENOM" id="CLU_678087_0_0_1"/>
<evidence type="ECO:0000313" key="3">
    <source>
        <dbReference type="EMBL" id="EEU42723.1"/>
    </source>
</evidence>
<dbReference type="EMBL" id="GG698904">
    <property type="protein sequence ID" value="EEU42723.1"/>
    <property type="molecule type" value="Genomic_DNA"/>
</dbReference>